<feature type="region of interest" description="Disordered" evidence="1">
    <location>
        <begin position="1"/>
        <end position="23"/>
    </location>
</feature>
<dbReference type="InterPro" id="IPR029787">
    <property type="entry name" value="Nucleotide_cyclase"/>
</dbReference>
<dbReference type="GO" id="GO:0043709">
    <property type="term" value="P:cell adhesion involved in single-species biofilm formation"/>
    <property type="evidence" value="ECO:0007669"/>
    <property type="project" value="TreeGrafter"/>
</dbReference>
<dbReference type="NCBIfam" id="TIGR00254">
    <property type="entry name" value="GGDEF"/>
    <property type="match status" value="1"/>
</dbReference>
<dbReference type="GO" id="GO:0052621">
    <property type="term" value="F:diguanylate cyclase activity"/>
    <property type="evidence" value="ECO:0007669"/>
    <property type="project" value="TreeGrafter"/>
</dbReference>
<reference evidence="4" key="1">
    <citation type="submission" date="2016-10" db="EMBL/GenBank/DDBJ databases">
        <authorList>
            <person name="Varghese N."/>
            <person name="Submissions S."/>
        </authorList>
    </citation>
    <scope>NUCLEOTIDE SEQUENCE [LARGE SCALE GENOMIC DNA]</scope>
    <source>
        <strain evidence="4">PL19</strain>
    </source>
</reference>
<dbReference type="SUPFAM" id="SSF55073">
    <property type="entry name" value="Nucleotide cyclase"/>
    <property type="match status" value="1"/>
</dbReference>
<dbReference type="GO" id="GO:1902201">
    <property type="term" value="P:negative regulation of bacterial-type flagellum-dependent cell motility"/>
    <property type="evidence" value="ECO:0007669"/>
    <property type="project" value="TreeGrafter"/>
</dbReference>
<dbReference type="PROSITE" id="PS50887">
    <property type="entry name" value="GGDEF"/>
    <property type="match status" value="1"/>
</dbReference>
<dbReference type="CDD" id="cd01949">
    <property type="entry name" value="GGDEF"/>
    <property type="match status" value="1"/>
</dbReference>
<proteinExistence type="predicted"/>
<dbReference type="GO" id="GO:0005886">
    <property type="term" value="C:plasma membrane"/>
    <property type="evidence" value="ECO:0007669"/>
    <property type="project" value="TreeGrafter"/>
</dbReference>
<accession>A0A1I3Z5F2</accession>
<evidence type="ECO:0000256" key="1">
    <source>
        <dbReference type="SAM" id="MobiDB-lite"/>
    </source>
</evidence>
<protein>
    <submittedName>
        <fullName evidence="3">Diguanylate cyclase (GGDEF) domain-containing protein</fullName>
    </submittedName>
</protein>
<gene>
    <name evidence="3" type="ORF">SAMN05192584_105334</name>
</gene>
<dbReference type="AlphaFoldDB" id="A0A1I3Z5F2"/>
<dbReference type="Proteomes" id="UP000198928">
    <property type="component" value="Unassembled WGS sequence"/>
</dbReference>
<dbReference type="OrthoDB" id="3872852at2"/>
<dbReference type="PANTHER" id="PTHR45138">
    <property type="entry name" value="REGULATORY COMPONENTS OF SENSORY TRANSDUCTION SYSTEM"/>
    <property type="match status" value="1"/>
</dbReference>
<dbReference type="InterPro" id="IPR043128">
    <property type="entry name" value="Rev_trsase/Diguanyl_cyclase"/>
</dbReference>
<dbReference type="SMART" id="SM00267">
    <property type="entry name" value="GGDEF"/>
    <property type="match status" value="1"/>
</dbReference>
<dbReference type="EMBL" id="FOSG01000005">
    <property type="protein sequence ID" value="SFK39217.1"/>
    <property type="molecule type" value="Genomic_DNA"/>
</dbReference>
<name>A0A1I3Z5F2_9ACTN</name>
<dbReference type="Pfam" id="PF00990">
    <property type="entry name" value="GGDEF"/>
    <property type="match status" value="1"/>
</dbReference>
<evidence type="ECO:0000259" key="2">
    <source>
        <dbReference type="PROSITE" id="PS50887"/>
    </source>
</evidence>
<dbReference type="InterPro" id="IPR050469">
    <property type="entry name" value="Diguanylate_Cyclase"/>
</dbReference>
<feature type="domain" description="GGDEF" evidence="2">
    <location>
        <begin position="55"/>
        <end position="206"/>
    </location>
</feature>
<dbReference type="InterPro" id="IPR000160">
    <property type="entry name" value="GGDEF_dom"/>
</dbReference>
<keyword evidence="4" id="KW-1185">Reference proteome</keyword>
<evidence type="ECO:0000313" key="3">
    <source>
        <dbReference type="EMBL" id="SFK39217.1"/>
    </source>
</evidence>
<organism evidence="3 4">
    <name type="scientific">Streptomyces pini</name>
    <dbReference type="NCBI Taxonomy" id="1520580"/>
    <lineage>
        <taxon>Bacteria</taxon>
        <taxon>Bacillati</taxon>
        <taxon>Actinomycetota</taxon>
        <taxon>Actinomycetes</taxon>
        <taxon>Kitasatosporales</taxon>
        <taxon>Streptomycetaceae</taxon>
        <taxon>Streptomyces</taxon>
    </lineage>
</organism>
<dbReference type="RefSeq" id="WP_093849196.1">
    <property type="nucleotide sequence ID" value="NZ_FOSG01000005.1"/>
</dbReference>
<dbReference type="Gene3D" id="3.30.70.270">
    <property type="match status" value="1"/>
</dbReference>
<feature type="region of interest" description="Disordered" evidence="1">
    <location>
        <begin position="275"/>
        <end position="295"/>
    </location>
</feature>
<dbReference type="PANTHER" id="PTHR45138:SF9">
    <property type="entry name" value="DIGUANYLATE CYCLASE DGCM-RELATED"/>
    <property type="match status" value="1"/>
</dbReference>
<evidence type="ECO:0000313" key="4">
    <source>
        <dbReference type="Proteomes" id="UP000198928"/>
    </source>
</evidence>
<sequence>MSTAPRTTEEHAPSPSCCPGGGHRPLTDDLTGLLVRRAWEIRASQALASARRQHRPLALLLGDLDRFKAVNDTYGHLAGDAVLRAAADVLRRVGSAVQSSAGEAVCGRYGGHAGDEFLALLPGAGAEEAMAAARLVQQGVREMSVPAPVSRGTTVTITGQTVSLGVAVWDPADPAPGGLSDLLLDSDVALREVKRTGGGRIRLAGAPGAPDPRSAPLLPGPFQAIPPAARPSWLPYGGTHRAVPAGTWWDAVRMPGRTGLLVLDALLRHGDRPPGPVIADLPGETGPGGAAEGGRERSRMYFLIPPRVAERWELPGTRVLGRGSYVVVPDAASVRPPGLHWIVPPAADRRLTSIRALRAALETAKAVEAAEVAEAAEATGGTAPASCA</sequence>